<dbReference type="AlphaFoldDB" id="A0A6I8U9B8"/>
<dbReference type="EnsemblMetazoa" id="AAEL027902-RA">
    <property type="protein sequence ID" value="AAEL027902-PA"/>
    <property type="gene ID" value="AAEL027902"/>
</dbReference>
<accession>A0A6I8U9B8</accession>
<dbReference type="OrthoDB" id="5803930at2759"/>
<sequence length="154" mass="17341">MDATACIVCRTYGLGMIAIYHHPNELDKMFLFTTGIKVKDGDHLCVTCYDELKVAYRFKLKSVKNSTNEETLSDASASAEYHTSHAGETSKLGSNRDAVDRATPEPEDEPVENEVRCEVCRKTFKSVRLLQGHMMAYHQTEEALDVTKFFSIPL</sequence>
<dbReference type="InParanoid" id="A0A6I8U9B8"/>
<evidence type="ECO:0000313" key="2">
    <source>
        <dbReference type="EnsemblMetazoa" id="AAEL027902-PA"/>
    </source>
</evidence>
<gene>
    <name evidence="2" type="primary">110679010</name>
</gene>
<dbReference type="PROSITE" id="PS00028">
    <property type="entry name" value="ZINC_FINGER_C2H2_1"/>
    <property type="match status" value="1"/>
</dbReference>
<dbReference type="InterPro" id="IPR013087">
    <property type="entry name" value="Znf_C2H2_type"/>
</dbReference>
<name>A0A6I8U9B8_AEDAE</name>
<protein>
    <submittedName>
        <fullName evidence="2">Uncharacterized protein</fullName>
    </submittedName>
</protein>
<dbReference type="Proteomes" id="UP000008820">
    <property type="component" value="Chromosome 3"/>
</dbReference>
<feature type="region of interest" description="Disordered" evidence="1">
    <location>
        <begin position="65"/>
        <end position="113"/>
    </location>
</feature>
<proteinExistence type="predicted"/>
<dbReference type="PROSITE" id="PS50157">
    <property type="entry name" value="ZINC_FINGER_C2H2_2"/>
    <property type="match status" value="1"/>
</dbReference>
<reference evidence="2 3" key="1">
    <citation type="submission" date="2017-06" db="EMBL/GenBank/DDBJ databases">
        <title>Aedes aegypti genome working group (AGWG) sequencing and assembly.</title>
        <authorList>
            <consortium name="Aedes aegypti Genome Working Group (AGWG)"/>
            <person name="Matthews B.J."/>
        </authorList>
    </citation>
    <scope>NUCLEOTIDE SEQUENCE [LARGE SCALE GENOMIC DNA]</scope>
    <source>
        <strain evidence="2 3">LVP_AGWG</strain>
    </source>
</reference>
<evidence type="ECO:0000313" key="3">
    <source>
        <dbReference type="Proteomes" id="UP000008820"/>
    </source>
</evidence>
<keyword evidence="3" id="KW-1185">Reference proteome</keyword>
<reference evidence="2" key="2">
    <citation type="submission" date="2020-05" db="UniProtKB">
        <authorList>
            <consortium name="EnsemblMetazoa"/>
        </authorList>
    </citation>
    <scope>IDENTIFICATION</scope>
    <source>
        <strain evidence="2">LVP_AGWG</strain>
    </source>
</reference>
<feature type="compositionally biased region" description="Polar residues" evidence="1">
    <location>
        <begin position="65"/>
        <end position="76"/>
    </location>
</feature>
<evidence type="ECO:0000256" key="1">
    <source>
        <dbReference type="SAM" id="MobiDB-lite"/>
    </source>
</evidence>
<organism evidence="2 3">
    <name type="scientific">Aedes aegypti</name>
    <name type="common">Yellowfever mosquito</name>
    <name type="synonym">Culex aegypti</name>
    <dbReference type="NCBI Taxonomy" id="7159"/>
    <lineage>
        <taxon>Eukaryota</taxon>
        <taxon>Metazoa</taxon>
        <taxon>Ecdysozoa</taxon>
        <taxon>Arthropoda</taxon>
        <taxon>Hexapoda</taxon>
        <taxon>Insecta</taxon>
        <taxon>Pterygota</taxon>
        <taxon>Neoptera</taxon>
        <taxon>Endopterygota</taxon>
        <taxon>Diptera</taxon>
        <taxon>Nematocera</taxon>
        <taxon>Culicoidea</taxon>
        <taxon>Culicidae</taxon>
        <taxon>Culicinae</taxon>
        <taxon>Aedini</taxon>
        <taxon>Aedes</taxon>
        <taxon>Stegomyia</taxon>
    </lineage>
</organism>